<reference evidence="1 2" key="1">
    <citation type="submission" date="2017-04" db="EMBL/GenBank/DDBJ databases">
        <title>A new member of the family Flavobacteriaceae isolated from ascidians.</title>
        <authorList>
            <person name="Chen L."/>
        </authorList>
    </citation>
    <scope>NUCLEOTIDE SEQUENCE [LARGE SCALE GENOMIC DNA]</scope>
    <source>
        <strain evidence="1 2">HQA918</strain>
    </source>
</reference>
<evidence type="ECO:0000313" key="2">
    <source>
        <dbReference type="Proteomes" id="UP000219559"/>
    </source>
</evidence>
<accession>A0A2A4GDQ2</accession>
<evidence type="ECO:0000313" key="1">
    <source>
        <dbReference type="EMBL" id="PCE66100.1"/>
    </source>
</evidence>
<dbReference type="AlphaFoldDB" id="A0A2A4GDQ2"/>
<organism evidence="1 2">
    <name type="scientific">Sediminicola luteus</name>
    <dbReference type="NCBI Taxonomy" id="319238"/>
    <lineage>
        <taxon>Bacteria</taxon>
        <taxon>Pseudomonadati</taxon>
        <taxon>Bacteroidota</taxon>
        <taxon>Flavobacteriia</taxon>
        <taxon>Flavobacteriales</taxon>
        <taxon>Flavobacteriaceae</taxon>
        <taxon>Sediminicola</taxon>
    </lineage>
</organism>
<sequence length="201" mass="23384">MAAKPQTMKSLSRACLIWVGFFLAPLLTIHAQEDTPYHRMDGFWIRLTEDGRFTSLFYFKGDEILEIVNEDGEFKFFETTRDGLPTVKKSFQVGNNAVFIWSATCPEGACIWSETQSYHFSLLTDTEMQVHWNRKVNNKDAKDYGGIDCYGEGGRCFIQEREFVMHKYQEGYPIPALEGKDLKFRTSLKEWADEYITQKRP</sequence>
<keyword evidence="2" id="KW-1185">Reference proteome</keyword>
<proteinExistence type="predicted"/>
<protein>
    <submittedName>
        <fullName evidence="1">Uncharacterized protein</fullName>
    </submittedName>
</protein>
<dbReference type="Proteomes" id="UP000219559">
    <property type="component" value="Unassembled WGS sequence"/>
</dbReference>
<comment type="caution">
    <text evidence="1">The sequence shown here is derived from an EMBL/GenBank/DDBJ whole genome shotgun (WGS) entry which is preliminary data.</text>
</comment>
<name>A0A2A4GDQ2_9FLAO</name>
<gene>
    <name evidence="1" type="ORF">B7P33_02025</name>
</gene>
<dbReference type="EMBL" id="NBWU01000001">
    <property type="protein sequence ID" value="PCE66100.1"/>
    <property type="molecule type" value="Genomic_DNA"/>
</dbReference>